<organism evidence="1 2">
    <name type="scientific">Aquimarina muelleri</name>
    <dbReference type="NCBI Taxonomy" id="279356"/>
    <lineage>
        <taxon>Bacteria</taxon>
        <taxon>Pseudomonadati</taxon>
        <taxon>Bacteroidota</taxon>
        <taxon>Flavobacteriia</taxon>
        <taxon>Flavobacteriales</taxon>
        <taxon>Flavobacteriaceae</taxon>
        <taxon>Aquimarina</taxon>
    </lineage>
</organism>
<keyword evidence="2" id="KW-1185">Reference proteome</keyword>
<evidence type="ECO:0000313" key="2">
    <source>
        <dbReference type="Proteomes" id="UP000601108"/>
    </source>
</evidence>
<dbReference type="RefSeq" id="WP_189457460.1">
    <property type="nucleotide sequence ID" value="NZ_BMWS01000012.1"/>
</dbReference>
<sequence length="85" mass="9888">MLDSNSTYNQLSKEERILVQQKIVELSRIPSAKEIIAEVLKNINPVVEVKKEKDIIIISKGAYNNIMEMVKKINLKEYWNAKNKQ</sequence>
<dbReference type="EMBL" id="BMWS01000012">
    <property type="protein sequence ID" value="GGX19148.1"/>
    <property type="molecule type" value="Genomic_DNA"/>
</dbReference>
<protein>
    <submittedName>
        <fullName evidence="1">Uncharacterized protein</fullName>
    </submittedName>
</protein>
<evidence type="ECO:0000313" key="1">
    <source>
        <dbReference type="EMBL" id="GGX19148.1"/>
    </source>
</evidence>
<dbReference type="AlphaFoldDB" id="A0A918JV11"/>
<comment type="caution">
    <text evidence="1">The sequence shown here is derived from an EMBL/GenBank/DDBJ whole genome shotgun (WGS) entry which is preliminary data.</text>
</comment>
<proteinExistence type="predicted"/>
<reference evidence="1 2" key="1">
    <citation type="journal article" date="2014" name="Int. J. Syst. Evol. Microbiol.">
        <title>Complete genome sequence of Corynebacterium casei LMG S-19264T (=DSM 44701T), isolated from a smear-ripened cheese.</title>
        <authorList>
            <consortium name="US DOE Joint Genome Institute (JGI-PGF)"/>
            <person name="Walter F."/>
            <person name="Albersmeier A."/>
            <person name="Kalinowski J."/>
            <person name="Ruckert C."/>
        </authorList>
    </citation>
    <scope>NUCLEOTIDE SEQUENCE [LARGE SCALE GENOMIC DNA]</scope>
    <source>
        <strain evidence="1 2">KCTC 12285</strain>
    </source>
</reference>
<name>A0A918JV11_9FLAO</name>
<dbReference type="Proteomes" id="UP000601108">
    <property type="component" value="Unassembled WGS sequence"/>
</dbReference>
<gene>
    <name evidence="1" type="ORF">GCM10007384_20610</name>
</gene>
<accession>A0A918JV11</accession>